<keyword evidence="3" id="KW-1185">Reference proteome</keyword>
<reference evidence="2 3" key="1">
    <citation type="submission" date="2024-02" db="EMBL/GenBank/DDBJ databases">
        <title>A draft genome for the cacao thread blight pathogen Marasmius crinis-equi.</title>
        <authorList>
            <person name="Cohen S.P."/>
            <person name="Baruah I.K."/>
            <person name="Amoako-Attah I."/>
            <person name="Bukari Y."/>
            <person name="Meinhardt L.W."/>
            <person name="Bailey B.A."/>
        </authorList>
    </citation>
    <scope>NUCLEOTIDE SEQUENCE [LARGE SCALE GENOMIC DNA]</scope>
    <source>
        <strain evidence="2 3">GH-76</strain>
    </source>
</reference>
<accession>A0ABR3F6X3</accession>
<dbReference type="EMBL" id="JBAHYK010000866">
    <property type="protein sequence ID" value="KAL0570836.1"/>
    <property type="molecule type" value="Genomic_DNA"/>
</dbReference>
<feature type="region of interest" description="Disordered" evidence="1">
    <location>
        <begin position="88"/>
        <end position="126"/>
    </location>
</feature>
<comment type="caution">
    <text evidence="2">The sequence shown here is derived from an EMBL/GenBank/DDBJ whole genome shotgun (WGS) entry which is preliminary data.</text>
</comment>
<dbReference type="Proteomes" id="UP001465976">
    <property type="component" value="Unassembled WGS sequence"/>
</dbReference>
<sequence>MRTATPAVSTSTTPQLPHDSAEKIMSAFWSSLLSMPKRVPYIRKRSLVSRRLYSAYESHPEDLRPSNVLNVFAASTTAMAAVTLGANRGGEETKSEVVPISTRSSTPTHTHTPTPNSDSGDDSVAFYDCKDDSDGSSLSSEGSYTEEMFIDSFTKEELIRLLDAFQGAAV</sequence>
<evidence type="ECO:0000313" key="3">
    <source>
        <dbReference type="Proteomes" id="UP001465976"/>
    </source>
</evidence>
<gene>
    <name evidence="2" type="ORF">V5O48_011119</name>
</gene>
<protein>
    <submittedName>
        <fullName evidence="2">Uncharacterized protein</fullName>
    </submittedName>
</protein>
<evidence type="ECO:0000313" key="2">
    <source>
        <dbReference type="EMBL" id="KAL0570836.1"/>
    </source>
</evidence>
<evidence type="ECO:0000256" key="1">
    <source>
        <dbReference type="SAM" id="MobiDB-lite"/>
    </source>
</evidence>
<name>A0ABR3F6X3_9AGAR</name>
<feature type="compositionally biased region" description="Low complexity" evidence="1">
    <location>
        <begin position="101"/>
        <end position="115"/>
    </location>
</feature>
<proteinExistence type="predicted"/>
<organism evidence="2 3">
    <name type="scientific">Marasmius crinis-equi</name>
    <dbReference type="NCBI Taxonomy" id="585013"/>
    <lineage>
        <taxon>Eukaryota</taxon>
        <taxon>Fungi</taxon>
        <taxon>Dikarya</taxon>
        <taxon>Basidiomycota</taxon>
        <taxon>Agaricomycotina</taxon>
        <taxon>Agaricomycetes</taxon>
        <taxon>Agaricomycetidae</taxon>
        <taxon>Agaricales</taxon>
        <taxon>Marasmiineae</taxon>
        <taxon>Marasmiaceae</taxon>
        <taxon>Marasmius</taxon>
    </lineage>
</organism>